<dbReference type="AlphaFoldDB" id="A0AAD7HB03"/>
<keyword evidence="1" id="KW-0233">DNA recombination</keyword>
<dbReference type="GO" id="GO:0006310">
    <property type="term" value="P:DNA recombination"/>
    <property type="evidence" value="ECO:0007669"/>
    <property type="project" value="UniProtKB-KW"/>
</dbReference>
<protein>
    <submittedName>
        <fullName evidence="2">DNA breaking-rejoining enzyme</fullName>
    </submittedName>
</protein>
<dbReference type="PANTHER" id="PTHR34605:SF4">
    <property type="entry name" value="DNA ADENINE METHYLTRANSFERASE"/>
    <property type="match status" value="1"/>
</dbReference>
<dbReference type="GO" id="GO:0015074">
    <property type="term" value="P:DNA integration"/>
    <property type="evidence" value="ECO:0007669"/>
    <property type="project" value="InterPro"/>
</dbReference>
<keyword evidence="3" id="KW-1185">Reference proteome</keyword>
<proteinExistence type="predicted"/>
<dbReference type="InterPro" id="IPR011010">
    <property type="entry name" value="DNA_brk_join_enz"/>
</dbReference>
<comment type="caution">
    <text evidence="2">The sequence shown here is derived from an EMBL/GenBank/DDBJ whole genome shotgun (WGS) entry which is preliminary data.</text>
</comment>
<evidence type="ECO:0000313" key="2">
    <source>
        <dbReference type="EMBL" id="KAJ7716669.1"/>
    </source>
</evidence>
<dbReference type="Gene3D" id="1.10.443.10">
    <property type="entry name" value="Intergrase catalytic core"/>
    <property type="match status" value="1"/>
</dbReference>
<reference evidence="2" key="1">
    <citation type="submission" date="2023-03" db="EMBL/GenBank/DDBJ databases">
        <title>Massive genome expansion in bonnet fungi (Mycena s.s.) driven by repeated elements and novel gene families across ecological guilds.</title>
        <authorList>
            <consortium name="Lawrence Berkeley National Laboratory"/>
            <person name="Harder C.B."/>
            <person name="Miyauchi S."/>
            <person name="Viragh M."/>
            <person name="Kuo A."/>
            <person name="Thoen E."/>
            <person name="Andreopoulos B."/>
            <person name="Lu D."/>
            <person name="Skrede I."/>
            <person name="Drula E."/>
            <person name="Henrissat B."/>
            <person name="Morin E."/>
            <person name="Kohler A."/>
            <person name="Barry K."/>
            <person name="LaButti K."/>
            <person name="Morin E."/>
            <person name="Salamov A."/>
            <person name="Lipzen A."/>
            <person name="Mereny Z."/>
            <person name="Hegedus B."/>
            <person name="Baldrian P."/>
            <person name="Stursova M."/>
            <person name="Weitz H."/>
            <person name="Taylor A."/>
            <person name="Grigoriev I.V."/>
            <person name="Nagy L.G."/>
            <person name="Martin F."/>
            <person name="Kauserud H."/>
        </authorList>
    </citation>
    <scope>NUCLEOTIDE SEQUENCE</scope>
    <source>
        <strain evidence="2">CBHHK188m</strain>
    </source>
</reference>
<sequence length="365" mass="41561">MSKFVQFLVAHRYITPGETMFKSHPHKDTPWWICIWILTTCDIIDVNGDPIPKSRVVPTYAHAQKMRAAMTYAFGRLHQLGSVPWQDFPHPAGNPSVSEIVSSYMVSLRRRKVQAGETQVSSHAITADILLKLYNYNTGDGRSNQPVPGSWCGPRTRLMIQAACTVAFACLLRFDEVLRILMSDLEFLCDNGGPLFIKLTLRSRKTAQFGGIQPFYLHMLPVHEAHLCPVRALCFWIASSQYTTRYLFRTITKNGHVSMVNRTISSTAFLLLFRNNLLDVKIDPAPYGTHSIRRGEVQYLLIFKWKGIHQICEWGGWSTDFTSTSVLRYIISLSDDVQLIREDFLDPNRPPQLKCYVCGRGCHCS</sequence>
<dbReference type="SUPFAM" id="SSF56349">
    <property type="entry name" value="DNA breaking-rejoining enzymes"/>
    <property type="match status" value="1"/>
</dbReference>
<dbReference type="InterPro" id="IPR052925">
    <property type="entry name" value="Phage_Integrase-like_Recomb"/>
</dbReference>
<name>A0AAD7HB03_9AGAR</name>
<accession>A0AAD7HB03</accession>
<dbReference type="GO" id="GO:0003677">
    <property type="term" value="F:DNA binding"/>
    <property type="evidence" value="ECO:0007669"/>
    <property type="project" value="InterPro"/>
</dbReference>
<evidence type="ECO:0000313" key="3">
    <source>
        <dbReference type="Proteomes" id="UP001215280"/>
    </source>
</evidence>
<evidence type="ECO:0000256" key="1">
    <source>
        <dbReference type="ARBA" id="ARBA00023172"/>
    </source>
</evidence>
<dbReference type="PANTHER" id="PTHR34605">
    <property type="entry name" value="PHAGE_INTEGRASE DOMAIN-CONTAINING PROTEIN"/>
    <property type="match status" value="1"/>
</dbReference>
<organism evidence="2 3">
    <name type="scientific">Mycena maculata</name>
    <dbReference type="NCBI Taxonomy" id="230809"/>
    <lineage>
        <taxon>Eukaryota</taxon>
        <taxon>Fungi</taxon>
        <taxon>Dikarya</taxon>
        <taxon>Basidiomycota</taxon>
        <taxon>Agaricomycotina</taxon>
        <taxon>Agaricomycetes</taxon>
        <taxon>Agaricomycetidae</taxon>
        <taxon>Agaricales</taxon>
        <taxon>Marasmiineae</taxon>
        <taxon>Mycenaceae</taxon>
        <taxon>Mycena</taxon>
    </lineage>
</organism>
<dbReference type="InterPro" id="IPR013762">
    <property type="entry name" value="Integrase-like_cat_sf"/>
</dbReference>
<dbReference type="EMBL" id="JARJLG010000329">
    <property type="protein sequence ID" value="KAJ7716669.1"/>
    <property type="molecule type" value="Genomic_DNA"/>
</dbReference>
<dbReference type="Proteomes" id="UP001215280">
    <property type="component" value="Unassembled WGS sequence"/>
</dbReference>
<gene>
    <name evidence="2" type="ORF">DFH07DRAFT_872614</name>
</gene>